<accession>A3IKE3</accession>
<dbReference type="InterPro" id="IPR038721">
    <property type="entry name" value="IS701-like_DDE_dom"/>
</dbReference>
<proteinExistence type="predicted"/>
<gene>
    <name evidence="2" type="ORF">CY0110_03649</name>
</gene>
<evidence type="ECO:0000259" key="1">
    <source>
        <dbReference type="Pfam" id="PF13546"/>
    </source>
</evidence>
<comment type="caution">
    <text evidence="2">The sequence shown here is derived from an EMBL/GenBank/DDBJ whole genome shotgun (WGS) entry which is preliminary data.</text>
</comment>
<dbReference type="InterPro" id="IPR039365">
    <property type="entry name" value="IS701-like"/>
</dbReference>
<dbReference type="PANTHER" id="PTHR33627:SF1">
    <property type="entry name" value="TRANSPOSASE"/>
    <property type="match status" value="1"/>
</dbReference>
<dbReference type="eggNOG" id="COG5659">
    <property type="taxonomic scope" value="Bacteria"/>
</dbReference>
<feature type="domain" description="Transposase IS701-like DDE" evidence="1">
    <location>
        <begin position="38"/>
        <end position="108"/>
    </location>
</feature>
<protein>
    <submittedName>
        <fullName evidence="2">Transposase</fullName>
    </submittedName>
</protein>
<keyword evidence="3" id="KW-1185">Reference proteome</keyword>
<name>A3IKE3_9CHRO</name>
<dbReference type="AlphaFoldDB" id="A3IKE3"/>
<evidence type="ECO:0000313" key="3">
    <source>
        <dbReference type="Proteomes" id="UP000003781"/>
    </source>
</evidence>
<reference evidence="2 3" key="1">
    <citation type="submission" date="2007-03" db="EMBL/GenBank/DDBJ databases">
        <authorList>
            <person name="Stal L."/>
            <person name="Ferriera S."/>
            <person name="Johnson J."/>
            <person name="Kravitz S."/>
            <person name="Beeson K."/>
            <person name="Sutton G."/>
            <person name="Rogers Y.-H."/>
            <person name="Friedman R."/>
            <person name="Frazier M."/>
            <person name="Venter J.C."/>
        </authorList>
    </citation>
    <scope>NUCLEOTIDE SEQUENCE [LARGE SCALE GENOMIC DNA]</scope>
    <source>
        <strain evidence="2 3">CCY0110</strain>
    </source>
</reference>
<organism evidence="2 3">
    <name type="scientific">Crocosphaera chwakensis CCY0110</name>
    <dbReference type="NCBI Taxonomy" id="391612"/>
    <lineage>
        <taxon>Bacteria</taxon>
        <taxon>Bacillati</taxon>
        <taxon>Cyanobacteriota</taxon>
        <taxon>Cyanophyceae</taxon>
        <taxon>Oscillatoriophycideae</taxon>
        <taxon>Chroococcales</taxon>
        <taxon>Aphanothecaceae</taxon>
        <taxon>Crocosphaera</taxon>
        <taxon>Crocosphaera chwakensis</taxon>
    </lineage>
</organism>
<dbReference type="Proteomes" id="UP000003781">
    <property type="component" value="Unassembled WGS sequence"/>
</dbReference>
<sequence length="114" mass="13248">MVKPRPPQMTVKCVDTYCELYRDLFIEVRAYEAFKYLKLGLISDIKRKTLPAIAKAVGLKNEQGLLHFLTESPWKAEDLEKRRLEIILNILERKEIIVMIDETGDKKRCDPAPS</sequence>
<dbReference type="Pfam" id="PF13546">
    <property type="entry name" value="DDE_5"/>
    <property type="match status" value="1"/>
</dbReference>
<evidence type="ECO:0000313" key="2">
    <source>
        <dbReference type="EMBL" id="EAZ93132.1"/>
    </source>
</evidence>
<dbReference type="EMBL" id="AAXW01000003">
    <property type="protein sequence ID" value="EAZ93132.1"/>
    <property type="molecule type" value="Genomic_DNA"/>
</dbReference>
<dbReference type="PANTHER" id="PTHR33627">
    <property type="entry name" value="TRANSPOSASE"/>
    <property type="match status" value="1"/>
</dbReference>